<comment type="function">
    <text evidence="4 6">This protein is one of the early assembly proteins of the 50S ribosomal subunit, although it is not seen to bind rRNA by itself. It is important during the early stages of 50S assembly.</text>
</comment>
<dbReference type="InterPro" id="IPR005822">
    <property type="entry name" value="Ribosomal_uL13"/>
</dbReference>
<dbReference type="Gene3D" id="3.90.1180.10">
    <property type="entry name" value="Ribosomal protein L13"/>
    <property type="match status" value="1"/>
</dbReference>
<name>A0ABR6RSH2_9ENTR</name>
<proteinExistence type="inferred from homology"/>
<organism evidence="7 8">
    <name type="scientific">Kluyvera sichuanensis</name>
    <dbReference type="NCBI Taxonomy" id="2725494"/>
    <lineage>
        <taxon>Bacteria</taxon>
        <taxon>Pseudomonadati</taxon>
        <taxon>Pseudomonadota</taxon>
        <taxon>Gammaproteobacteria</taxon>
        <taxon>Enterobacterales</taxon>
        <taxon>Enterobacteriaceae</taxon>
        <taxon>Kluyvera</taxon>
    </lineage>
</organism>
<dbReference type="PANTHER" id="PTHR11545">
    <property type="entry name" value="RIBOSOMAL PROTEIN L13"/>
    <property type="match status" value="1"/>
</dbReference>
<evidence type="ECO:0000256" key="5">
    <source>
        <dbReference type="RuleBase" id="RU003877"/>
    </source>
</evidence>
<evidence type="ECO:0000256" key="4">
    <source>
        <dbReference type="HAMAP-Rule" id="MF_01366"/>
    </source>
</evidence>
<dbReference type="Pfam" id="PF00572">
    <property type="entry name" value="Ribosomal_L13"/>
    <property type="match status" value="1"/>
</dbReference>
<dbReference type="SUPFAM" id="SSF52161">
    <property type="entry name" value="Ribosomal protein L13"/>
    <property type="match status" value="1"/>
</dbReference>
<dbReference type="PANTHER" id="PTHR11545:SF2">
    <property type="entry name" value="LARGE RIBOSOMAL SUBUNIT PROTEIN UL13M"/>
    <property type="match status" value="1"/>
</dbReference>
<evidence type="ECO:0000256" key="2">
    <source>
        <dbReference type="ARBA" id="ARBA00022980"/>
    </source>
</evidence>
<keyword evidence="2 4" id="KW-0689">Ribosomal protein</keyword>
<keyword evidence="3 4" id="KW-0687">Ribonucleoprotein</keyword>
<comment type="caution">
    <text evidence="7">The sequence shown here is derived from an EMBL/GenBank/DDBJ whole genome shotgun (WGS) entry which is preliminary data.</text>
</comment>
<dbReference type="RefSeq" id="WP_185667784.1">
    <property type="nucleotide sequence ID" value="NZ_CP162271.1"/>
</dbReference>
<dbReference type="EMBL" id="JABBJF010000007">
    <property type="protein sequence ID" value="MBC1186067.1"/>
    <property type="molecule type" value="Genomic_DNA"/>
</dbReference>
<dbReference type="CDD" id="cd00392">
    <property type="entry name" value="Ribosomal_L13"/>
    <property type="match status" value="1"/>
</dbReference>
<accession>A0ABR6RSH2</accession>
<comment type="subunit">
    <text evidence="4">Part of the 50S ribosomal subunit.</text>
</comment>
<dbReference type="InterPro" id="IPR036899">
    <property type="entry name" value="Ribosomal_uL13_sf"/>
</dbReference>
<evidence type="ECO:0000313" key="8">
    <source>
        <dbReference type="Proteomes" id="UP000607331"/>
    </source>
</evidence>
<keyword evidence="8" id="KW-1185">Reference proteome</keyword>
<dbReference type="Proteomes" id="UP000607331">
    <property type="component" value="Unassembled WGS sequence"/>
</dbReference>
<evidence type="ECO:0000313" key="7">
    <source>
        <dbReference type="EMBL" id="MBC1186067.1"/>
    </source>
</evidence>
<evidence type="ECO:0000256" key="1">
    <source>
        <dbReference type="ARBA" id="ARBA00006227"/>
    </source>
</evidence>
<dbReference type="GO" id="GO:0005840">
    <property type="term" value="C:ribosome"/>
    <property type="evidence" value="ECO:0007669"/>
    <property type="project" value="UniProtKB-KW"/>
</dbReference>
<reference evidence="7 8" key="1">
    <citation type="submission" date="2020-04" db="EMBL/GenBank/DDBJ databases">
        <title>The draft genome of Kluyvera sichuanensis strain SCKS090646.</title>
        <authorList>
            <person name="Wei L."/>
            <person name="Liu L."/>
            <person name="Feng Y."/>
            <person name="Zong Z."/>
        </authorList>
    </citation>
    <scope>NUCLEOTIDE SEQUENCE [LARGE SCALE GENOMIC DNA]</scope>
    <source>
        <strain evidence="7 8">090646</strain>
    </source>
</reference>
<dbReference type="PIRSF" id="PIRSF002181">
    <property type="entry name" value="Ribosomal_L13"/>
    <property type="match status" value="1"/>
</dbReference>
<dbReference type="GeneID" id="98390345"/>
<dbReference type="NCBIfam" id="TIGR01066">
    <property type="entry name" value="rplM_bact"/>
    <property type="match status" value="1"/>
</dbReference>
<comment type="similarity">
    <text evidence="1 4 5">Belongs to the universal ribosomal protein uL13 family.</text>
</comment>
<protein>
    <recommendedName>
        <fullName evidence="4">Large ribosomal subunit protein uL13</fullName>
    </recommendedName>
</protein>
<dbReference type="InterPro" id="IPR023563">
    <property type="entry name" value="Ribosomal_uL13_CS"/>
</dbReference>
<dbReference type="InterPro" id="IPR005823">
    <property type="entry name" value="Ribosomal_uL13_bac-type"/>
</dbReference>
<sequence>MKTFTAKPETVKRDWYVVDATGKTLGRLASELALRLRGKHKAEYTPHVDTGDYIIVLNADKVAVTGNKRTDKVYYRHTGYVGGLKEATFEEMIARHPERVIEIAVKGMLPKGPLGRAMFRKLKVYAGNEHNHAAQQPQVLDI</sequence>
<dbReference type="PROSITE" id="PS00783">
    <property type="entry name" value="RIBOSOMAL_L13"/>
    <property type="match status" value="1"/>
</dbReference>
<gene>
    <name evidence="4 6 7" type="primary">rplM</name>
    <name evidence="7" type="ORF">HII27_10090</name>
</gene>
<dbReference type="HAMAP" id="MF_01366">
    <property type="entry name" value="Ribosomal_uL13"/>
    <property type="match status" value="1"/>
</dbReference>
<evidence type="ECO:0000256" key="6">
    <source>
        <dbReference type="RuleBase" id="RU003878"/>
    </source>
</evidence>
<evidence type="ECO:0000256" key="3">
    <source>
        <dbReference type="ARBA" id="ARBA00023274"/>
    </source>
</evidence>